<accession>A0AAJ1T0D1</accession>
<evidence type="ECO:0000256" key="1">
    <source>
        <dbReference type="SAM" id="Phobius"/>
    </source>
</evidence>
<dbReference type="InterPro" id="IPR052536">
    <property type="entry name" value="ABC-4_Integral_Memb_Prot"/>
</dbReference>
<proteinExistence type="predicted"/>
<gene>
    <name evidence="2" type="ORF">J2S13_002669</name>
</gene>
<comment type="caution">
    <text evidence="2">The sequence shown here is derived from an EMBL/GenBank/DDBJ whole genome shotgun (WGS) entry which is preliminary data.</text>
</comment>
<keyword evidence="1" id="KW-0812">Transmembrane</keyword>
<dbReference type="RefSeq" id="WP_307258232.1">
    <property type="nucleotide sequence ID" value="NZ_JAUSUC010000040.1"/>
</dbReference>
<evidence type="ECO:0000313" key="2">
    <source>
        <dbReference type="EMBL" id="MDQ0216229.1"/>
    </source>
</evidence>
<feature type="transmembrane region" description="Helical" evidence="1">
    <location>
        <begin position="18"/>
        <end position="40"/>
    </location>
</feature>
<keyword evidence="3" id="KW-1185">Reference proteome</keyword>
<dbReference type="Proteomes" id="UP001237207">
    <property type="component" value="Unassembled WGS sequence"/>
</dbReference>
<name>A0AAJ1T0D1_9BACI</name>
<feature type="transmembrane region" description="Helical" evidence="1">
    <location>
        <begin position="52"/>
        <end position="70"/>
    </location>
</feature>
<protein>
    <submittedName>
        <fullName evidence="2">ABC-type antimicrobial peptide transport system permease subunit</fullName>
    </submittedName>
</protein>
<keyword evidence="1" id="KW-1133">Transmembrane helix</keyword>
<dbReference type="PANTHER" id="PTHR46795:SF2">
    <property type="entry name" value="ABC TRANSPORTER, PERMEASE PROTEIN"/>
    <property type="match status" value="1"/>
</dbReference>
<keyword evidence="1" id="KW-0472">Membrane</keyword>
<organism evidence="2 3">
    <name type="scientific">Oikeobacillus pervagus</name>
    <dbReference type="NCBI Taxonomy" id="1325931"/>
    <lineage>
        <taxon>Bacteria</taxon>
        <taxon>Bacillati</taxon>
        <taxon>Bacillota</taxon>
        <taxon>Bacilli</taxon>
        <taxon>Bacillales</taxon>
        <taxon>Bacillaceae</taxon>
        <taxon>Oikeobacillus</taxon>
    </lineage>
</organism>
<sequence>MKTGLTDQELTKIVTRQLLLLFFVPIIVAIVHSIFAFMALQSFFTLSIANEMIVVLACFFIAQVLYFFIIRNQYLKKLKKGLGI</sequence>
<dbReference type="EMBL" id="JAUSUC010000040">
    <property type="protein sequence ID" value="MDQ0216229.1"/>
    <property type="molecule type" value="Genomic_DNA"/>
</dbReference>
<dbReference type="PANTHER" id="PTHR46795">
    <property type="entry name" value="ABC TRANSPORTER PERMEASE-RELATED-RELATED"/>
    <property type="match status" value="1"/>
</dbReference>
<dbReference type="AlphaFoldDB" id="A0AAJ1T0D1"/>
<evidence type="ECO:0000313" key="3">
    <source>
        <dbReference type="Proteomes" id="UP001237207"/>
    </source>
</evidence>
<reference evidence="2" key="1">
    <citation type="submission" date="2023-07" db="EMBL/GenBank/DDBJ databases">
        <title>Genomic Encyclopedia of Type Strains, Phase IV (KMG-IV): sequencing the most valuable type-strain genomes for metagenomic binning, comparative biology and taxonomic classification.</title>
        <authorList>
            <person name="Goeker M."/>
        </authorList>
    </citation>
    <scope>NUCLEOTIDE SEQUENCE</scope>
    <source>
        <strain evidence="2">DSM 23947</strain>
    </source>
</reference>